<evidence type="ECO:0000256" key="2">
    <source>
        <dbReference type="SAM" id="MobiDB-lite"/>
    </source>
</evidence>
<dbReference type="InterPro" id="IPR052933">
    <property type="entry name" value="DNA_Protect_Modify"/>
</dbReference>
<proteinExistence type="predicted"/>
<name>A0A6C1TZJ1_9CORY</name>
<dbReference type="SUPFAM" id="SSF53335">
    <property type="entry name" value="S-adenosyl-L-methionine-dependent methyltransferases"/>
    <property type="match status" value="1"/>
</dbReference>
<dbReference type="PANTHER" id="PTHR41313">
    <property type="entry name" value="ADENINE-SPECIFIC METHYLTRANSFERASE"/>
    <property type="match status" value="1"/>
</dbReference>
<feature type="compositionally biased region" description="Polar residues" evidence="2">
    <location>
        <begin position="1847"/>
        <end position="1866"/>
    </location>
</feature>
<feature type="region of interest" description="Disordered" evidence="2">
    <location>
        <begin position="1"/>
        <end position="48"/>
    </location>
</feature>
<comment type="caution">
    <text evidence="4">The sequence shown here is derived from an EMBL/GenBank/DDBJ whole genome shotgun (WGS) entry which is preliminary data.</text>
</comment>
<dbReference type="PANTHER" id="PTHR41313:SF1">
    <property type="entry name" value="DNA METHYLASE ADENINE-SPECIFIC DOMAIN-CONTAINING PROTEIN"/>
    <property type="match status" value="1"/>
</dbReference>
<evidence type="ECO:0000259" key="3">
    <source>
        <dbReference type="PROSITE" id="PS51194"/>
    </source>
</evidence>
<dbReference type="GO" id="GO:0005524">
    <property type="term" value="F:ATP binding"/>
    <property type="evidence" value="ECO:0007669"/>
    <property type="project" value="InterPro"/>
</dbReference>
<feature type="coiled-coil region" evidence="1">
    <location>
        <begin position="1063"/>
        <end position="1111"/>
    </location>
</feature>
<dbReference type="Proteomes" id="UP000336646">
    <property type="component" value="Unassembled WGS sequence"/>
</dbReference>
<evidence type="ECO:0000313" key="5">
    <source>
        <dbReference type="Proteomes" id="UP000336646"/>
    </source>
</evidence>
<dbReference type="Pfam" id="PF04851">
    <property type="entry name" value="ResIII"/>
    <property type="match status" value="1"/>
</dbReference>
<accession>A0A6C1TZJ1</accession>
<sequence length="1907" mass="211914">MGRREPQVPAAGGRTVREATVSRPATAEPSRAPGLSEAEGADRGRGEVLGEADRRYAVNPATAIGRNIRALEELASISEDTDPTTLTDSQRGLLAQWQSWGALADVFDERDARYARERDYLHTLLSDSDYRRAERTVLSAFFTDEDLTRSIWSALESAGYKGGTVLEPGCGKGNFLSTAPEGTHAVGVELDPTTARIASLLHPDAQIRAEDFTHTDLPDDTFTATIGNVPFVDVVPYDPARNPHGLNLHNYVISKSIDLTKPGGYVAVISSTGTADAKGNTDGYGPRAALTDRADFITGVRLPSGKDGAFAANAGTQVATDVLVFRVREGNQEPTERTEDFLTTTEVEVDGQTFRMNTFFADHPENILGTPRATTGRFGAQLAYDPDTTTSLPEQVRTRLTADIEQAVADGYGLTADTTVAEAVNTTGLLDTARAEMESVVGTLRYEGEGKDLTFLQRQHTSAGTTEWVPVRHTKKYADQWVRLIDMRDTTTALLTACRDENTADIHALRATLNEQYDAYVEAHGPINLHEVQEPTKKSDAQIEKAFAKLDEEWRLENGLDDRPFEGDLPIEVYDELMDQARQTSSAPVIKRRHLEGAIASDPFMNAVYALERYNQDTKEATKGPLFTTNPIRTVVEPDHADTLIDALDIIEGSDNALTADNLADLLDGYDAPAVAEELQTQGLAFRDPLEPEEWIPRQRYLSGAVRTKLRVAEDLASTDERFVANREALRDVQPERITEGITMNLGATWIPNDVYVDFIAETLQIEDGKRDQIDVKNVADKWSVSLPKTWWNKSDADIRHGLAAANARGEYNFRSRNPQMQGLSHHGVAHRGYDSVVFPAAEALRHAMNSSAPRLNYSLEARVQLGVSNPENATVLYPEATQAAGRKAREMAEHFRQWTREDPARYERLIEAYNDQFNNVVAPVYDGSTREFPGMSEGYTPYPYQRNAVERMVHEPGVLLNHVVGAGKTGSMVMGAMELKRLGKVNKPALVVPNHLVEQIAREANQWYPGARVLSGASAIGGGKNGEGRQMFAAQAATNHWDLVVIPESVFTLMGLDPEIEADYLETKMAELRKDLQSLENAGPDHKRTIKDIQKTLQGMEHQHAKKREAAGTDVGITFDQTGIDYLIVDEAHGYKNLGRVSPLRELAHEGAAKSTDMDMKIDWLRGQKRAGAPVVTFATGTPITNSIAELWVMQHYLRPDLLQECDIAGVNAWGKNFTEAVTSLDFSAGGRIKERTRIAKYVNVREITQMNSPLMDYVDRSQIPAKLPQLDNGAPTVITFDPGDEVKDLSRDLMWREKQLPRVDARIDNPLKLINDGKSATLDPRLAGLDAEPGTGRLKAVADQITAEWEANRDNTYLTQFGEKSPNPGGLQIVFCDKGVPSSDPDKFTIYEALRQELVARGMEESRIRFIHEWDDRKLQLFDDCNNGKVDVVIGNTAKLSTGANIQTRAVALHHIDVPWRPADMEQRDGRIIRQGNQNQDVRVYHYIAAGTADGHAWSTLKYKQDFIQQIYQGRPGANELNVEDNEGDVLARNKSLATGNPDFEREIVLTREVEELQSRKTEHVAQKESAEFYLRYNQKELPRIEQQKETLKPLLPAAKKWLETDSAEKTWTFSGVTYTDRKEATEAMTEQLAAVSRDRSTEKRPIGEIGGVPLYAHYSYANSALFISSPAGQHPKSIPDNLIRDEQVRTAEEDANLPQSRAGFLTRMESSVNAVVSAYDRAEKEMERVRREIDRLENSDDLGDFPQQAELEEKSAELREVKNRIRDFNQSDGEKRAQLAYMTRLEEKGRSPGYSLELNPTRYMIEEGITYHPEGAPIVKVNGTAEEQAEAWDNSGGVAVLERPTTSSFNFDAPEQTSPTSGGSFLESFGVGIDKTSHEENRQDTTQQQRNFSESAQDRGDELE</sequence>
<reference evidence="4 5" key="1">
    <citation type="submission" date="2018-12" db="EMBL/GenBank/DDBJ databases">
        <title>Corynebacterium sanguinis sp. nov., a clinically-associated and environmental corynebacterium.</title>
        <authorList>
            <person name="Gonzales-Siles L."/>
            <person name="Jaen-Luchoro D."/>
            <person name="Cardew S."/>
            <person name="Inganas E."/>
            <person name="Ohlen M."/>
            <person name="Jensie-Markopolous S."/>
            <person name="Pinyeiro-Iglesias B."/>
            <person name="Molin K."/>
            <person name="Skovbjerg S."/>
            <person name="Svensson-Stadler L."/>
            <person name="Funke G."/>
            <person name="Moore E.R.B."/>
        </authorList>
    </citation>
    <scope>NUCLEOTIDE SEQUENCE [LARGE SCALE GENOMIC DNA]</scope>
    <source>
        <strain evidence="4 5">58734</strain>
    </source>
</reference>
<dbReference type="GO" id="GO:0016787">
    <property type="term" value="F:hydrolase activity"/>
    <property type="evidence" value="ECO:0007669"/>
    <property type="project" value="InterPro"/>
</dbReference>
<organism evidence="4 5">
    <name type="scientific">Corynebacterium sanguinis</name>
    <dbReference type="NCBI Taxonomy" id="2594913"/>
    <lineage>
        <taxon>Bacteria</taxon>
        <taxon>Bacillati</taxon>
        <taxon>Actinomycetota</taxon>
        <taxon>Actinomycetes</taxon>
        <taxon>Mycobacteriales</taxon>
        <taxon>Corynebacteriaceae</taxon>
        <taxon>Corynebacterium</taxon>
    </lineage>
</organism>
<dbReference type="SMART" id="SM00487">
    <property type="entry name" value="DEXDc"/>
    <property type="match status" value="1"/>
</dbReference>
<dbReference type="InterPro" id="IPR006935">
    <property type="entry name" value="Helicase/UvrB_N"/>
</dbReference>
<dbReference type="EMBL" id="RXIR01000024">
    <property type="protein sequence ID" value="TVS26958.1"/>
    <property type="molecule type" value="Genomic_DNA"/>
</dbReference>
<dbReference type="PRINTS" id="PR00507">
    <property type="entry name" value="N12N6MTFRASE"/>
</dbReference>
<dbReference type="Gene3D" id="3.40.50.150">
    <property type="entry name" value="Vaccinia Virus protein VP39"/>
    <property type="match status" value="1"/>
</dbReference>
<feature type="coiled-coil region" evidence="1">
    <location>
        <begin position="1715"/>
        <end position="1774"/>
    </location>
</feature>
<gene>
    <name evidence="4" type="ORF">EKI59_09675</name>
</gene>
<dbReference type="GO" id="GO:0003677">
    <property type="term" value="F:DNA binding"/>
    <property type="evidence" value="ECO:0007669"/>
    <property type="project" value="InterPro"/>
</dbReference>
<dbReference type="CDD" id="cd02440">
    <property type="entry name" value="AdoMet_MTases"/>
    <property type="match status" value="1"/>
</dbReference>
<feature type="domain" description="Helicase C-terminal" evidence="3">
    <location>
        <begin position="1359"/>
        <end position="1531"/>
    </location>
</feature>
<dbReference type="PROSITE" id="PS51194">
    <property type="entry name" value="HELICASE_CTER"/>
    <property type="match status" value="1"/>
</dbReference>
<evidence type="ECO:0000256" key="1">
    <source>
        <dbReference type="SAM" id="Coils"/>
    </source>
</evidence>
<evidence type="ECO:0000313" key="4">
    <source>
        <dbReference type="EMBL" id="TVS26958.1"/>
    </source>
</evidence>
<feature type="compositionally biased region" description="Polar residues" evidence="2">
    <location>
        <begin position="1887"/>
        <end position="1898"/>
    </location>
</feature>
<feature type="region of interest" description="Disordered" evidence="2">
    <location>
        <begin position="1846"/>
        <end position="1907"/>
    </location>
</feature>
<dbReference type="SUPFAM" id="SSF52540">
    <property type="entry name" value="P-loop containing nucleoside triphosphate hydrolases"/>
    <property type="match status" value="2"/>
</dbReference>
<dbReference type="InterPro" id="IPR001650">
    <property type="entry name" value="Helicase_C-like"/>
</dbReference>
<dbReference type="Gene3D" id="3.40.50.300">
    <property type="entry name" value="P-loop containing nucleotide triphosphate hydrolases"/>
    <property type="match status" value="2"/>
</dbReference>
<dbReference type="InterPro" id="IPR027417">
    <property type="entry name" value="P-loop_NTPase"/>
</dbReference>
<dbReference type="InterPro" id="IPR029063">
    <property type="entry name" value="SAM-dependent_MTases_sf"/>
</dbReference>
<keyword evidence="1" id="KW-0175">Coiled coil</keyword>
<protein>
    <recommendedName>
        <fullName evidence="3">Helicase C-terminal domain-containing protein</fullName>
    </recommendedName>
</protein>
<dbReference type="InterPro" id="IPR014001">
    <property type="entry name" value="Helicase_ATP-bd"/>
</dbReference>
<dbReference type="OrthoDB" id="9814088at2"/>